<feature type="compositionally biased region" description="Low complexity" evidence="1">
    <location>
        <begin position="140"/>
        <end position="149"/>
    </location>
</feature>
<evidence type="ECO:0000256" key="1">
    <source>
        <dbReference type="SAM" id="MobiDB-lite"/>
    </source>
</evidence>
<evidence type="ECO:0000313" key="4">
    <source>
        <dbReference type="Proteomes" id="UP000054560"/>
    </source>
</evidence>
<keyword evidence="2" id="KW-0472">Membrane</keyword>
<name>A0A0L0FQF9_9EUKA</name>
<feature type="compositionally biased region" description="Low complexity" evidence="1">
    <location>
        <begin position="231"/>
        <end position="240"/>
    </location>
</feature>
<dbReference type="RefSeq" id="XP_014152140.1">
    <property type="nucleotide sequence ID" value="XM_014296665.1"/>
</dbReference>
<feature type="region of interest" description="Disordered" evidence="1">
    <location>
        <begin position="131"/>
        <end position="152"/>
    </location>
</feature>
<proteinExistence type="predicted"/>
<evidence type="ECO:0000256" key="2">
    <source>
        <dbReference type="SAM" id="Phobius"/>
    </source>
</evidence>
<keyword evidence="4" id="KW-1185">Reference proteome</keyword>
<feature type="compositionally biased region" description="Acidic residues" evidence="1">
    <location>
        <begin position="241"/>
        <end position="255"/>
    </location>
</feature>
<keyword evidence="2" id="KW-1133">Transmembrane helix</keyword>
<reference evidence="3 4" key="1">
    <citation type="submission" date="2011-02" db="EMBL/GenBank/DDBJ databases">
        <title>The Genome Sequence of Sphaeroforma arctica JP610.</title>
        <authorList>
            <consortium name="The Broad Institute Genome Sequencing Platform"/>
            <person name="Russ C."/>
            <person name="Cuomo C."/>
            <person name="Young S.K."/>
            <person name="Zeng Q."/>
            <person name="Gargeya S."/>
            <person name="Alvarado L."/>
            <person name="Berlin A."/>
            <person name="Chapman S.B."/>
            <person name="Chen Z."/>
            <person name="Freedman E."/>
            <person name="Gellesch M."/>
            <person name="Goldberg J."/>
            <person name="Griggs A."/>
            <person name="Gujja S."/>
            <person name="Heilman E."/>
            <person name="Heiman D."/>
            <person name="Howarth C."/>
            <person name="Mehta T."/>
            <person name="Neiman D."/>
            <person name="Pearson M."/>
            <person name="Roberts A."/>
            <person name="Saif S."/>
            <person name="Shea T."/>
            <person name="Shenoy N."/>
            <person name="Sisk P."/>
            <person name="Stolte C."/>
            <person name="Sykes S."/>
            <person name="White J."/>
            <person name="Yandava C."/>
            <person name="Burger G."/>
            <person name="Gray M.W."/>
            <person name="Holland P.W.H."/>
            <person name="King N."/>
            <person name="Lang F.B.F."/>
            <person name="Roger A.J."/>
            <person name="Ruiz-Trillo I."/>
            <person name="Haas B."/>
            <person name="Nusbaum C."/>
            <person name="Birren B."/>
        </authorList>
    </citation>
    <scope>NUCLEOTIDE SEQUENCE [LARGE SCALE GENOMIC DNA]</scope>
    <source>
        <strain evidence="3 4">JP610</strain>
    </source>
</reference>
<evidence type="ECO:0000313" key="3">
    <source>
        <dbReference type="EMBL" id="KNC78238.1"/>
    </source>
</evidence>
<keyword evidence="2" id="KW-0812">Transmembrane</keyword>
<feature type="region of interest" description="Disordered" evidence="1">
    <location>
        <begin position="176"/>
        <end position="255"/>
    </location>
</feature>
<dbReference type="GeneID" id="25909827"/>
<feature type="compositionally biased region" description="Basic residues" evidence="1">
    <location>
        <begin position="202"/>
        <end position="214"/>
    </location>
</feature>
<dbReference type="AlphaFoldDB" id="A0A0L0FQF9"/>
<sequence>MPLHVNLNRVPDRCALVTHVPDSLGYNLANSAALMILQCCGYLSEKEDSSPFSDGSGLSRNGKYGTKTSQKAKLRVMQNNLFFAIETCRWALFIPIVWLFGLERRKRPHKERRFYPLTDLVQCTGDRESTTATRYTTNGTDTDSTQSLSSDDELFHSPSPTYAFTASDHTAECTASTTFQTGPSHTPSPCDSFVHTNTRASQRPHTHRDKKTRGSVRQLPSASGEGGVVVDLTASPSSADSDTDEYTDVDEYFEP</sequence>
<protein>
    <submittedName>
        <fullName evidence="3">Uncharacterized protein</fullName>
    </submittedName>
</protein>
<feature type="transmembrane region" description="Helical" evidence="2">
    <location>
        <begin position="81"/>
        <end position="102"/>
    </location>
</feature>
<dbReference type="EMBL" id="KQ242531">
    <property type="protein sequence ID" value="KNC78238.1"/>
    <property type="molecule type" value="Genomic_DNA"/>
</dbReference>
<organism evidence="3 4">
    <name type="scientific">Sphaeroforma arctica JP610</name>
    <dbReference type="NCBI Taxonomy" id="667725"/>
    <lineage>
        <taxon>Eukaryota</taxon>
        <taxon>Ichthyosporea</taxon>
        <taxon>Ichthyophonida</taxon>
        <taxon>Sphaeroforma</taxon>
    </lineage>
</organism>
<dbReference type="Proteomes" id="UP000054560">
    <property type="component" value="Unassembled WGS sequence"/>
</dbReference>
<gene>
    <name evidence="3" type="ORF">SARC_09323</name>
</gene>
<accession>A0A0L0FQF9</accession>
<feature type="compositionally biased region" description="Polar residues" evidence="1">
    <location>
        <begin position="176"/>
        <end position="201"/>
    </location>
</feature>